<keyword evidence="6" id="KW-1185">Reference proteome</keyword>
<evidence type="ECO:0000259" key="4">
    <source>
        <dbReference type="PROSITE" id="PS01124"/>
    </source>
</evidence>
<dbReference type="InterPro" id="IPR018060">
    <property type="entry name" value="HTH_AraC"/>
</dbReference>
<evidence type="ECO:0000313" key="5">
    <source>
        <dbReference type="EMBL" id="MCD5314367.1"/>
    </source>
</evidence>
<proteinExistence type="predicted"/>
<reference evidence="5" key="1">
    <citation type="submission" date="2021-11" db="EMBL/GenBank/DDBJ databases">
        <title>Streptomyces corallinus and Kineosporia corallina sp. nov., two new coral-derived marine actinobacteria.</title>
        <authorList>
            <person name="Buangrab K."/>
            <person name="Sutthacheep M."/>
            <person name="Yeemin T."/>
            <person name="Harunari E."/>
            <person name="Igarashi Y."/>
            <person name="Sripreechasak P."/>
            <person name="Kanchanasin P."/>
            <person name="Tanasupawat S."/>
            <person name="Phongsopitanun W."/>
        </authorList>
    </citation>
    <scope>NUCLEOTIDE SEQUENCE</scope>
    <source>
        <strain evidence="5">JCM 31032</strain>
    </source>
</reference>
<dbReference type="AlphaFoldDB" id="A0A9X1SVU2"/>
<dbReference type="GO" id="GO:0003700">
    <property type="term" value="F:DNA-binding transcription factor activity"/>
    <property type="evidence" value="ECO:0007669"/>
    <property type="project" value="InterPro"/>
</dbReference>
<dbReference type="PRINTS" id="PR00032">
    <property type="entry name" value="HTHARAC"/>
</dbReference>
<dbReference type="InterPro" id="IPR050204">
    <property type="entry name" value="AraC_XylS_family_regulators"/>
</dbReference>
<dbReference type="InterPro" id="IPR020449">
    <property type="entry name" value="Tscrpt_reg_AraC-type_HTH"/>
</dbReference>
<dbReference type="GO" id="GO:0043565">
    <property type="term" value="F:sequence-specific DNA binding"/>
    <property type="evidence" value="ECO:0007669"/>
    <property type="project" value="InterPro"/>
</dbReference>
<organism evidence="5 6">
    <name type="scientific">Kineosporia babensis</name>
    <dbReference type="NCBI Taxonomy" id="499548"/>
    <lineage>
        <taxon>Bacteria</taxon>
        <taxon>Bacillati</taxon>
        <taxon>Actinomycetota</taxon>
        <taxon>Actinomycetes</taxon>
        <taxon>Kineosporiales</taxon>
        <taxon>Kineosporiaceae</taxon>
        <taxon>Kineosporia</taxon>
    </lineage>
</organism>
<evidence type="ECO:0000256" key="2">
    <source>
        <dbReference type="ARBA" id="ARBA00023125"/>
    </source>
</evidence>
<dbReference type="Pfam" id="PF12833">
    <property type="entry name" value="HTH_18"/>
    <property type="match status" value="1"/>
</dbReference>
<dbReference type="PANTHER" id="PTHR46796:SF13">
    <property type="entry name" value="HTH-TYPE TRANSCRIPTIONAL ACTIVATOR RHAS"/>
    <property type="match status" value="1"/>
</dbReference>
<feature type="domain" description="HTH araC/xylS-type" evidence="4">
    <location>
        <begin position="1"/>
        <end position="83"/>
    </location>
</feature>
<dbReference type="InterPro" id="IPR018062">
    <property type="entry name" value="HTH_AraC-typ_CS"/>
</dbReference>
<comment type="caution">
    <text evidence="5">The sequence shown here is derived from an EMBL/GenBank/DDBJ whole genome shotgun (WGS) entry which is preliminary data.</text>
</comment>
<protein>
    <submittedName>
        <fullName evidence="5">AraC family transcriptional regulator</fullName>
    </submittedName>
</protein>
<keyword evidence="3" id="KW-0804">Transcription</keyword>
<dbReference type="Gene3D" id="1.10.10.60">
    <property type="entry name" value="Homeodomain-like"/>
    <property type="match status" value="2"/>
</dbReference>
<dbReference type="PANTHER" id="PTHR46796">
    <property type="entry name" value="HTH-TYPE TRANSCRIPTIONAL ACTIVATOR RHAS-RELATED"/>
    <property type="match status" value="1"/>
</dbReference>
<evidence type="ECO:0000256" key="3">
    <source>
        <dbReference type="ARBA" id="ARBA00023163"/>
    </source>
</evidence>
<evidence type="ECO:0000313" key="6">
    <source>
        <dbReference type="Proteomes" id="UP001138997"/>
    </source>
</evidence>
<evidence type="ECO:0000256" key="1">
    <source>
        <dbReference type="ARBA" id="ARBA00023015"/>
    </source>
</evidence>
<dbReference type="Proteomes" id="UP001138997">
    <property type="component" value="Unassembled WGS sequence"/>
</dbReference>
<gene>
    <name evidence="5" type="ORF">LR394_26020</name>
</gene>
<dbReference type="PROSITE" id="PS01124">
    <property type="entry name" value="HTH_ARAC_FAMILY_2"/>
    <property type="match status" value="1"/>
</dbReference>
<dbReference type="InterPro" id="IPR009057">
    <property type="entry name" value="Homeodomain-like_sf"/>
</dbReference>
<dbReference type="EMBL" id="JAJOMB010000016">
    <property type="protein sequence ID" value="MCD5314367.1"/>
    <property type="molecule type" value="Genomic_DNA"/>
</dbReference>
<dbReference type="PROSITE" id="PS00041">
    <property type="entry name" value="HTH_ARAC_FAMILY_1"/>
    <property type="match status" value="1"/>
</dbReference>
<dbReference type="SMART" id="SM00342">
    <property type="entry name" value="HTH_ARAC"/>
    <property type="match status" value="1"/>
</dbReference>
<sequence>MSELARRAQLSVSHFSAAFRRDTGVGVVEYVKRLRMARARFLLSATDQPVAEIATAVGYGDPFYFSRQFKKVVGQSPAQFRQAARSTEAGGKPNQ</sequence>
<accession>A0A9X1SVU2</accession>
<keyword evidence="1" id="KW-0805">Transcription regulation</keyword>
<name>A0A9X1SVU2_9ACTN</name>
<keyword evidence="2" id="KW-0238">DNA-binding</keyword>
<dbReference type="SUPFAM" id="SSF46689">
    <property type="entry name" value="Homeodomain-like"/>
    <property type="match status" value="1"/>
</dbReference>